<reference evidence="2 3" key="1">
    <citation type="submission" date="2021-06" db="EMBL/GenBank/DDBJ databases">
        <title>Caerostris darwini draft genome.</title>
        <authorList>
            <person name="Kono N."/>
            <person name="Arakawa K."/>
        </authorList>
    </citation>
    <scope>NUCLEOTIDE SEQUENCE [LARGE SCALE GENOMIC DNA]</scope>
</reference>
<name>A0AAV4SSH6_9ARAC</name>
<dbReference type="AlphaFoldDB" id="A0AAV4SSH6"/>
<dbReference type="Proteomes" id="UP001054837">
    <property type="component" value="Unassembled WGS sequence"/>
</dbReference>
<evidence type="ECO:0000313" key="3">
    <source>
        <dbReference type="Proteomes" id="UP001054837"/>
    </source>
</evidence>
<keyword evidence="3" id="KW-1185">Reference proteome</keyword>
<sequence length="101" mass="11712">MKHSSHALTETHRVIWREVQRDFNPPPPRRKVSLARHFMNVYEEHSSSVLHPPETFPGRSSNIHLPPIFDRLRNGPGKTHPRRSFPWGDFGSSAGQRKGRQ</sequence>
<evidence type="ECO:0000256" key="1">
    <source>
        <dbReference type="SAM" id="MobiDB-lite"/>
    </source>
</evidence>
<gene>
    <name evidence="2" type="ORF">CDAR_202231</name>
</gene>
<accession>A0AAV4SSH6</accession>
<proteinExistence type="predicted"/>
<feature type="region of interest" description="Disordered" evidence="1">
    <location>
        <begin position="67"/>
        <end position="101"/>
    </location>
</feature>
<evidence type="ECO:0000313" key="2">
    <source>
        <dbReference type="EMBL" id="GIY36700.1"/>
    </source>
</evidence>
<organism evidence="2 3">
    <name type="scientific">Caerostris darwini</name>
    <dbReference type="NCBI Taxonomy" id="1538125"/>
    <lineage>
        <taxon>Eukaryota</taxon>
        <taxon>Metazoa</taxon>
        <taxon>Ecdysozoa</taxon>
        <taxon>Arthropoda</taxon>
        <taxon>Chelicerata</taxon>
        <taxon>Arachnida</taxon>
        <taxon>Araneae</taxon>
        <taxon>Araneomorphae</taxon>
        <taxon>Entelegynae</taxon>
        <taxon>Araneoidea</taxon>
        <taxon>Araneidae</taxon>
        <taxon>Caerostris</taxon>
    </lineage>
</organism>
<comment type="caution">
    <text evidence="2">The sequence shown here is derived from an EMBL/GenBank/DDBJ whole genome shotgun (WGS) entry which is preliminary data.</text>
</comment>
<protein>
    <submittedName>
        <fullName evidence="2">Uncharacterized protein</fullName>
    </submittedName>
</protein>
<dbReference type="EMBL" id="BPLQ01008344">
    <property type="protein sequence ID" value="GIY36700.1"/>
    <property type="molecule type" value="Genomic_DNA"/>
</dbReference>